<feature type="domain" description="BMC" evidence="2">
    <location>
        <begin position="3"/>
        <end position="89"/>
    </location>
</feature>
<dbReference type="CDD" id="cd07045">
    <property type="entry name" value="BMC_CcmK_like"/>
    <property type="match status" value="1"/>
</dbReference>
<dbReference type="InterPro" id="IPR000249">
    <property type="entry name" value="BMC_dom"/>
</dbReference>
<accession>A0ABS6G0F9</accession>
<dbReference type="PANTHER" id="PTHR33941">
    <property type="entry name" value="PROPANEDIOL UTILIZATION PROTEIN PDUA"/>
    <property type="match status" value="1"/>
</dbReference>
<dbReference type="InterPro" id="IPR050575">
    <property type="entry name" value="BMC_shell"/>
</dbReference>
<dbReference type="EMBL" id="JAHLQK010000002">
    <property type="protein sequence ID" value="MBU5675985.1"/>
    <property type="molecule type" value="Genomic_DNA"/>
</dbReference>
<sequence>MQALGLIETKGLIAATESADAMLKAAAVNLLEKTYVGGGLVSIAITGDVGAVKAAVEAGGAAVRKIDEKLLISQHIIPRPHEELSSIIVAIETEQEETQIEEIVTIETGQEETLIEEIMVIKTEPEVVIVEDSIVKDSKIDESQEETIASIKLDYNKLNNKEAVDKMLLEYGLEETIEALRKVAVAKLRNLAREYKDFGIKTGKISKADKKLLIAEFRKYYENN</sequence>
<organism evidence="3 4">
    <name type="scientific">Alkaliphilus flagellatus</name>
    <dbReference type="NCBI Taxonomy" id="2841507"/>
    <lineage>
        <taxon>Bacteria</taxon>
        <taxon>Bacillati</taxon>
        <taxon>Bacillota</taxon>
        <taxon>Clostridia</taxon>
        <taxon>Peptostreptococcales</taxon>
        <taxon>Natronincolaceae</taxon>
        <taxon>Alkaliphilus</taxon>
    </lineage>
</organism>
<dbReference type="InterPro" id="IPR044872">
    <property type="entry name" value="CcmK/CsoS1_BMC"/>
</dbReference>
<dbReference type="PANTHER" id="PTHR33941:SF11">
    <property type="entry name" value="BACTERIAL MICROCOMPARTMENT SHELL PROTEIN PDUJ"/>
    <property type="match status" value="1"/>
</dbReference>
<reference evidence="3 4" key="1">
    <citation type="submission" date="2021-06" db="EMBL/GenBank/DDBJ databases">
        <authorList>
            <person name="Sun Q."/>
            <person name="Li D."/>
        </authorList>
    </citation>
    <scope>NUCLEOTIDE SEQUENCE [LARGE SCALE GENOMIC DNA]</scope>
    <source>
        <strain evidence="3 4">MSJ-5</strain>
    </source>
</reference>
<evidence type="ECO:0000256" key="1">
    <source>
        <dbReference type="PROSITE-ProRule" id="PRU01278"/>
    </source>
</evidence>
<comment type="caution">
    <text evidence="3">The sequence shown here is derived from an EMBL/GenBank/DDBJ whole genome shotgun (WGS) entry which is preliminary data.</text>
</comment>
<evidence type="ECO:0000313" key="4">
    <source>
        <dbReference type="Proteomes" id="UP000779508"/>
    </source>
</evidence>
<dbReference type="PROSITE" id="PS51930">
    <property type="entry name" value="BMC_2"/>
    <property type="match status" value="1"/>
</dbReference>
<protein>
    <submittedName>
        <fullName evidence="3">BMC domain-containing protein</fullName>
    </submittedName>
</protein>
<dbReference type="Proteomes" id="UP000779508">
    <property type="component" value="Unassembled WGS sequence"/>
</dbReference>
<dbReference type="SMART" id="SM00877">
    <property type="entry name" value="BMC"/>
    <property type="match status" value="1"/>
</dbReference>
<dbReference type="Pfam" id="PF00936">
    <property type="entry name" value="BMC"/>
    <property type="match status" value="1"/>
</dbReference>
<evidence type="ECO:0000313" key="3">
    <source>
        <dbReference type="EMBL" id="MBU5675985.1"/>
    </source>
</evidence>
<name>A0ABS6G0F9_9FIRM</name>
<proteinExistence type="inferred from homology"/>
<keyword evidence="4" id="KW-1185">Reference proteome</keyword>
<comment type="similarity">
    <text evidence="1">Belongs to the bacterial microcompartments protein family.</text>
</comment>
<evidence type="ECO:0000259" key="2">
    <source>
        <dbReference type="PROSITE" id="PS51930"/>
    </source>
</evidence>
<gene>
    <name evidence="3" type="ORF">KQI88_06115</name>
</gene>